<evidence type="ECO:0000256" key="1">
    <source>
        <dbReference type="SAM" id="MobiDB-lite"/>
    </source>
</evidence>
<reference evidence="2 3" key="1">
    <citation type="submission" date="2024-10" db="EMBL/GenBank/DDBJ databases">
        <title>Updated reference genomes for cyclostephanoid diatoms.</title>
        <authorList>
            <person name="Roberts W.R."/>
            <person name="Alverson A.J."/>
        </authorList>
    </citation>
    <scope>NUCLEOTIDE SEQUENCE [LARGE SCALE GENOMIC DNA]</scope>
    <source>
        <strain evidence="2 3">AJA010-31</strain>
    </source>
</reference>
<dbReference type="AlphaFoldDB" id="A0ABD3P8N3"/>
<dbReference type="Proteomes" id="UP001530400">
    <property type="component" value="Unassembled WGS sequence"/>
</dbReference>
<keyword evidence="3" id="KW-1185">Reference proteome</keyword>
<dbReference type="EMBL" id="JALLPJ020000737">
    <property type="protein sequence ID" value="KAL3784151.1"/>
    <property type="molecule type" value="Genomic_DNA"/>
</dbReference>
<comment type="caution">
    <text evidence="2">The sequence shown here is derived from an EMBL/GenBank/DDBJ whole genome shotgun (WGS) entry which is preliminary data.</text>
</comment>
<evidence type="ECO:0000313" key="3">
    <source>
        <dbReference type="Proteomes" id="UP001530400"/>
    </source>
</evidence>
<proteinExistence type="predicted"/>
<protein>
    <submittedName>
        <fullName evidence="2">Uncharacterized protein</fullName>
    </submittedName>
</protein>
<feature type="region of interest" description="Disordered" evidence="1">
    <location>
        <begin position="1"/>
        <end position="30"/>
    </location>
</feature>
<evidence type="ECO:0000313" key="2">
    <source>
        <dbReference type="EMBL" id="KAL3784151.1"/>
    </source>
</evidence>
<name>A0ABD3P8N3_9STRA</name>
<gene>
    <name evidence="2" type="ORF">ACHAWO_006365</name>
</gene>
<accession>A0ABD3P8N3</accession>
<organism evidence="2 3">
    <name type="scientific">Cyclotella atomus</name>
    <dbReference type="NCBI Taxonomy" id="382360"/>
    <lineage>
        <taxon>Eukaryota</taxon>
        <taxon>Sar</taxon>
        <taxon>Stramenopiles</taxon>
        <taxon>Ochrophyta</taxon>
        <taxon>Bacillariophyta</taxon>
        <taxon>Coscinodiscophyceae</taxon>
        <taxon>Thalassiosirophycidae</taxon>
        <taxon>Stephanodiscales</taxon>
        <taxon>Stephanodiscaceae</taxon>
        <taxon>Cyclotella</taxon>
    </lineage>
</organism>
<sequence>MQLLQPDPEVEIDSAHTNNRRQENNNEGNELDIDSLFDTQLFDPDKSDSWFANLVKNDYTTAEGLHAGFIIAVGVILSQEALRFEKYGSGYVPFHGSGGRLF</sequence>